<gene>
    <name evidence="3" type="ORF">HQ945_07900</name>
</gene>
<dbReference type="InterPro" id="IPR046586">
    <property type="entry name" value="DUF6644"/>
</dbReference>
<feature type="domain" description="DUF6644" evidence="2">
    <location>
        <begin position="30"/>
        <end position="157"/>
    </location>
</feature>
<accession>A0A849VP18</accession>
<name>A0A849VP18_9HYPH</name>
<keyword evidence="1" id="KW-0472">Membrane</keyword>
<feature type="transmembrane region" description="Helical" evidence="1">
    <location>
        <begin position="132"/>
        <end position="155"/>
    </location>
</feature>
<organism evidence="3 4">
    <name type="scientific">Phyllobacterium pellucidum</name>
    <dbReference type="NCBI Taxonomy" id="2740464"/>
    <lineage>
        <taxon>Bacteria</taxon>
        <taxon>Pseudomonadati</taxon>
        <taxon>Pseudomonadota</taxon>
        <taxon>Alphaproteobacteria</taxon>
        <taxon>Hyphomicrobiales</taxon>
        <taxon>Phyllobacteriaceae</taxon>
        <taxon>Phyllobacterium</taxon>
    </lineage>
</organism>
<keyword evidence="1" id="KW-0812">Transmembrane</keyword>
<dbReference type="Pfam" id="PF20349">
    <property type="entry name" value="DUF6644"/>
    <property type="match status" value="1"/>
</dbReference>
<dbReference type="EMBL" id="JABUMX010000002">
    <property type="protein sequence ID" value="NTS31176.1"/>
    <property type="molecule type" value="Genomic_DNA"/>
</dbReference>
<dbReference type="AlphaFoldDB" id="A0A849VP18"/>
<evidence type="ECO:0000313" key="4">
    <source>
        <dbReference type="Proteomes" id="UP000550508"/>
    </source>
</evidence>
<evidence type="ECO:0000259" key="2">
    <source>
        <dbReference type="Pfam" id="PF20349"/>
    </source>
</evidence>
<feature type="transmembrane region" description="Helical" evidence="1">
    <location>
        <begin position="69"/>
        <end position="88"/>
    </location>
</feature>
<feature type="transmembrane region" description="Helical" evidence="1">
    <location>
        <begin position="100"/>
        <end position="120"/>
    </location>
</feature>
<dbReference type="Proteomes" id="UP000550508">
    <property type="component" value="Unassembled WGS sequence"/>
</dbReference>
<comment type="caution">
    <text evidence="3">The sequence shown here is derived from an EMBL/GenBank/DDBJ whole genome shotgun (WGS) entry which is preliminary data.</text>
</comment>
<evidence type="ECO:0000313" key="3">
    <source>
        <dbReference type="EMBL" id="NTS31176.1"/>
    </source>
</evidence>
<reference evidence="3 4" key="1">
    <citation type="submission" date="2020-05" db="EMBL/GenBank/DDBJ databases">
        <authorList>
            <person name="Kim M.K."/>
        </authorList>
    </citation>
    <scope>NUCLEOTIDE SEQUENCE [LARGE SCALE GENOMIC DNA]</scope>
    <source>
        <strain evidence="3 4">BT25</strain>
    </source>
</reference>
<evidence type="ECO:0000256" key="1">
    <source>
        <dbReference type="SAM" id="Phobius"/>
    </source>
</evidence>
<keyword evidence="4" id="KW-1185">Reference proteome</keyword>
<keyword evidence="1" id="KW-1133">Transmembrane helix</keyword>
<sequence>MSSGFVELLQGLSEWPVAVLLRRYQIAYLIANAVHIISVGLLIGAIVTLDLRILGLFKQYPVNMLAPPLIRVAATGIALAMMTGFILFTVRPVAYVNNPAFLAKLALIALGLGNALLLSRSRSWRFEKQVSGGARIAALISLTVWICAVIAGRWIGFI</sequence>
<dbReference type="RefSeq" id="WP_113280737.1">
    <property type="nucleotide sequence ID" value="NZ_JABUMX010000002.1"/>
</dbReference>
<protein>
    <submittedName>
        <fullName evidence="3">DUF2214 domain-containing protein</fullName>
    </submittedName>
</protein>
<feature type="transmembrane region" description="Helical" evidence="1">
    <location>
        <begin position="26"/>
        <end position="49"/>
    </location>
</feature>
<proteinExistence type="predicted"/>